<dbReference type="Proteomes" id="UP000265431">
    <property type="component" value="Unassembled WGS sequence"/>
</dbReference>
<dbReference type="EMBL" id="QWGB01000004">
    <property type="protein sequence ID" value="RIJ25800.1"/>
    <property type="molecule type" value="Genomic_DNA"/>
</dbReference>
<protein>
    <submittedName>
        <fullName evidence="2">Alpha/beta hydrolase</fullName>
    </submittedName>
</protein>
<dbReference type="InterPro" id="IPR029058">
    <property type="entry name" value="AB_hydrolase_fold"/>
</dbReference>
<sequence>MPRRVDQGDLFGLPFSLSGDSHALTSLQPSATIASPTGNTLHQHLVSHLPQPSRTAPLEVWHHAGTTRLRIHIWNDDAPGRPLVFLNGIGSPLELIPPFAAQFGDTRLIAIEMPGSGQTPETDIVCSPIFLARLVVQACAALGAERFDLMGFSLGGVLAQQVALQYRKEVAKLILAGTCSGFTMLTHDWREVGLFSSAFPFLKLWNELEHDLGKLHQATNAATFALPDVMSRQLLGFTGWSSLAFLPFLASPTLILAGTRDSIIAPSNAVQLSTFIPGSRQEWIDDGGHLFPFLKPDQTAQKIRPFLGRTSVVETMPAAVKSNALH</sequence>
<dbReference type="AlphaFoldDB" id="A0A399R3J3"/>
<organism evidence="2 3">
    <name type="scientific">Henriciella barbarensis</name>
    <dbReference type="NCBI Taxonomy" id="86342"/>
    <lineage>
        <taxon>Bacteria</taxon>
        <taxon>Pseudomonadati</taxon>
        <taxon>Pseudomonadota</taxon>
        <taxon>Alphaproteobacteria</taxon>
        <taxon>Hyphomonadales</taxon>
        <taxon>Hyphomonadaceae</taxon>
        <taxon>Henriciella</taxon>
    </lineage>
</organism>
<keyword evidence="3" id="KW-1185">Reference proteome</keyword>
<proteinExistence type="predicted"/>
<dbReference type="PANTHER" id="PTHR43798">
    <property type="entry name" value="MONOACYLGLYCEROL LIPASE"/>
    <property type="match status" value="1"/>
</dbReference>
<dbReference type="Pfam" id="PF00561">
    <property type="entry name" value="Abhydrolase_1"/>
    <property type="match status" value="1"/>
</dbReference>
<evidence type="ECO:0000313" key="3">
    <source>
        <dbReference type="Proteomes" id="UP000265431"/>
    </source>
</evidence>
<evidence type="ECO:0000313" key="2">
    <source>
        <dbReference type="EMBL" id="RIJ25800.1"/>
    </source>
</evidence>
<dbReference type="InterPro" id="IPR000073">
    <property type="entry name" value="AB_hydrolase_1"/>
</dbReference>
<dbReference type="Gene3D" id="3.40.50.1820">
    <property type="entry name" value="alpha/beta hydrolase"/>
    <property type="match status" value="1"/>
</dbReference>
<reference evidence="2 3" key="1">
    <citation type="submission" date="2018-08" db="EMBL/GenBank/DDBJ databases">
        <title>Henriciella mobilis sp. nov., isolated from seawater.</title>
        <authorList>
            <person name="Cheng H."/>
            <person name="Wu Y.-H."/>
            <person name="Xu X.-W."/>
            <person name="Guo L.-L."/>
        </authorList>
    </citation>
    <scope>NUCLEOTIDE SEQUENCE [LARGE SCALE GENOMIC DNA]</scope>
    <source>
        <strain evidence="2 3">CCUG66934</strain>
    </source>
</reference>
<gene>
    <name evidence="2" type="ORF">D1224_01370</name>
</gene>
<dbReference type="SUPFAM" id="SSF53474">
    <property type="entry name" value="alpha/beta-Hydrolases"/>
    <property type="match status" value="1"/>
</dbReference>
<name>A0A399R3J3_9PROT</name>
<feature type="domain" description="AB hydrolase-1" evidence="1">
    <location>
        <begin position="82"/>
        <end position="296"/>
    </location>
</feature>
<accession>A0A399R3J3</accession>
<keyword evidence="2" id="KW-0378">Hydrolase</keyword>
<dbReference type="GO" id="GO:0016787">
    <property type="term" value="F:hydrolase activity"/>
    <property type="evidence" value="ECO:0007669"/>
    <property type="project" value="UniProtKB-KW"/>
</dbReference>
<dbReference type="OrthoDB" id="7616518at2"/>
<dbReference type="InterPro" id="IPR050266">
    <property type="entry name" value="AB_hydrolase_sf"/>
</dbReference>
<evidence type="ECO:0000259" key="1">
    <source>
        <dbReference type="Pfam" id="PF00561"/>
    </source>
</evidence>
<comment type="caution">
    <text evidence="2">The sequence shown here is derived from an EMBL/GenBank/DDBJ whole genome shotgun (WGS) entry which is preliminary data.</text>
</comment>
<dbReference type="PRINTS" id="PR00111">
    <property type="entry name" value="ABHYDROLASE"/>
</dbReference>